<dbReference type="AlphaFoldDB" id="A0A0M9AIN9"/>
<evidence type="ECO:0000256" key="4">
    <source>
        <dbReference type="ARBA" id="ARBA00022989"/>
    </source>
</evidence>
<dbReference type="Pfam" id="PF02653">
    <property type="entry name" value="BPD_transp_2"/>
    <property type="match status" value="1"/>
</dbReference>
<gene>
    <name evidence="7" type="ORF">AMS69_17435</name>
    <name evidence="8" type="ORF">GOC83_03325</name>
</gene>
<evidence type="ECO:0000256" key="2">
    <source>
        <dbReference type="ARBA" id="ARBA00022475"/>
    </source>
</evidence>
<proteinExistence type="predicted"/>
<dbReference type="Proteomes" id="UP000610611">
    <property type="component" value="Unassembled WGS sequence"/>
</dbReference>
<feature type="transmembrane region" description="Helical" evidence="6">
    <location>
        <begin position="15"/>
        <end position="36"/>
    </location>
</feature>
<dbReference type="InterPro" id="IPR001851">
    <property type="entry name" value="ABC_transp_permease"/>
</dbReference>
<protein>
    <submittedName>
        <fullName evidence="7">Branched-chain amino acid ABC transporter permease</fullName>
    </submittedName>
</protein>
<dbReference type="STRING" id="1705562.AMS69_17435"/>
<feature type="transmembrane region" description="Helical" evidence="6">
    <location>
        <begin position="283"/>
        <end position="310"/>
    </location>
</feature>
<dbReference type="InterPro" id="IPR043428">
    <property type="entry name" value="LivM-like"/>
</dbReference>
<feature type="transmembrane region" description="Helical" evidence="6">
    <location>
        <begin position="250"/>
        <end position="271"/>
    </location>
</feature>
<evidence type="ECO:0000313" key="7">
    <source>
        <dbReference type="EMBL" id="KOX91645.1"/>
    </source>
</evidence>
<evidence type="ECO:0000256" key="5">
    <source>
        <dbReference type="ARBA" id="ARBA00023136"/>
    </source>
</evidence>
<dbReference type="RefSeq" id="WP_053969325.1">
    <property type="nucleotide sequence ID" value="NZ_LIUF01000007.1"/>
</dbReference>
<keyword evidence="2" id="KW-1003">Cell membrane</keyword>
<feature type="transmembrane region" description="Helical" evidence="6">
    <location>
        <begin position="128"/>
        <end position="145"/>
    </location>
</feature>
<dbReference type="PATRIC" id="fig|1705562.3.peg.812"/>
<keyword evidence="4 6" id="KW-1133">Transmembrane helix</keyword>
<dbReference type="OrthoDB" id="15394at2157"/>
<evidence type="ECO:0000313" key="9">
    <source>
        <dbReference type="Proteomes" id="UP000037729"/>
    </source>
</evidence>
<accession>A0A0M9AIN9</accession>
<reference evidence="8" key="2">
    <citation type="submission" date="2019-12" db="EMBL/GenBank/DDBJ databases">
        <title>The whole-genome sequencing of Haloarcula japonica strain pws8.</title>
        <authorList>
            <person name="Verma D.K."/>
            <person name="Gopal K."/>
            <person name="Prasad E.S."/>
        </authorList>
    </citation>
    <scope>NUCLEOTIDE SEQUENCE</scope>
    <source>
        <strain evidence="8">Pws8</strain>
    </source>
</reference>
<dbReference type="EMBL" id="LIUF01000007">
    <property type="protein sequence ID" value="KOX91645.1"/>
    <property type="molecule type" value="Genomic_DNA"/>
</dbReference>
<comment type="subcellular location">
    <subcellularLocation>
        <location evidence="1">Cell membrane</location>
        <topology evidence="1">Multi-pass membrane protein</topology>
    </subcellularLocation>
</comment>
<keyword evidence="9" id="KW-1185">Reference proteome</keyword>
<feature type="transmembrane region" description="Helical" evidence="6">
    <location>
        <begin position="100"/>
        <end position="122"/>
    </location>
</feature>
<feature type="transmembrane region" description="Helical" evidence="6">
    <location>
        <begin position="68"/>
        <end position="88"/>
    </location>
</feature>
<feature type="transmembrane region" description="Helical" evidence="6">
    <location>
        <begin position="190"/>
        <end position="214"/>
    </location>
</feature>
<feature type="transmembrane region" description="Helical" evidence="6">
    <location>
        <begin position="152"/>
        <end position="170"/>
    </location>
</feature>
<dbReference type="EMBL" id="WOWB01000001">
    <property type="protein sequence ID" value="NLV05170.1"/>
    <property type="molecule type" value="Genomic_DNA"/>
</dbReference>
<name>A0A0M9AIN9_9EURY</name>
<comment type="caution">
    <text evidence="7">The sequence shown here is derived from an EMBL/GenBank/DDBJ whole genome shotgun (WGS) entry which is preliminary data.</text>
</comment>
<evidence type="ECO:0000256" key="1">
    <source>
        <dbReference type="ARBA" id="ARBA00004651"/>
    </source>
</evidence>
<evidence type="ECO:0000256" key="6">
    <source>
        <dbReference type="SAM" id="Phobius"/>
    </source>
</evidence>
<dbReference type="PANTHER" id="PTHR30482">
    <property type="entry name" value="HIGH-AFFINITY BRANCHED-CHAIN AMINO ACID TRANSPORT SYSTEM PERMEASE"/>
    <property type="match status" value="1"/>
</dbReference>
<feature type="transmembrane region" description="Helical" evidence="6">
    <location>
        <begin position="41"/>
        <end position="62"/>
    </location>
</feature>
<evidence type="ECO:0000256" key="3">
    <source>
        <dbReference type="ARBA" id="ARBA00022692"/>
    </source>
</evidence>
<feature type="transmembrane region" description="Helical" evidence="6">
    <location>
        <begin position="322"/>
        <end position="343"/>
    </location>
</feature>
<keyword evidence="3 6" id="KW-0812">Transmembrane</keyword>
<dbReference type="Proteomes" id="UP000037729">
    <property type="component" value="Unassembled WGS sequence"/>
</dbReference>
<dbReference type="PANTHER" id="PTHR30482:SF10">
    <property type="entry name" value="HIGH-AFFINITY BRANCHED-CHAIN AMINO ACID TRANSPORT PROTEIN BRAE"/>
    <property type="match status" value="1"/>
</dbReference>
<keyword evidence="5 6" id="KW-0472">Membrane</keyword>
<dbReference type="GO" id="GO:0015658">
    <property type="term" value="F:branched-chain amino acid transmembrane transporter activity"/>
    <property type="evidence" value="ECO:0007669"/>
    <property type="project" value="InterPro"/>
</dbReference>
<organism evidence="7 9">
    <name type="scientific">Haloarcula rubripromontorii</name>
    <dbReference type="NCBI Taxonomy" id="1705562"/>
    <lineage>
        <taxon>Archaea</taxon>
        <taxon>Methanobacteriati</taxon>
        <taxon>Methanobacteriota</taxon>
        <taxon>Stenosarchaea group</taxon>
        <taxon>Halobacteria</taxon>
        <taxon>Halobacteriales</taxon>
        <taxon>Haloarculaceae</taxon>
        <taxon>Haloarcula</taxon>
    </lineage>
</organism>
<sequence>MSTLDVGAYSAREKGVVGLLGALGAFLLLAVVTGFLAPAYLLYLVGLSAMYMLLSMGLNVQWGYGGMINFSVAAFFGLGAYGTALLTASGSPISGGVSPVIALFGGLGLAAVLAVIIGYPTLKLRDDYLAIASLGLAEVVRIFILNESQWTAGSAGLTGIPLFFSDWPILGDLTYPYVFYVGGAPLFYTTQSVVTSLLNVVLVTVIVAAVYLFLRRIHRSPWGRVLRTIRTDEDLAETLGKNTFAFKMQAFVIGSLIMALAGVFYSHLVLFVSPQDLQPITTFYVWVAVILGGTGSDRGAMLGGFTIVAIQQGTRFMTDTGALPIGAAPLRLMLVGLLIIFIVRLRPEGILPPERELIWPDSLGGGRDE</sequence>
<reference evidence="7 9" key="1">
    <citation type="submission" date="2015-08" db="EMBL/GenBank/DDBJ databases">
        <title>Genomes of Isolates from Cabo Rojo, PR.</title>
        <authorList>
            <person name="Sanchez-Nieves R.L."/>
            <person name="Montalvo-Rodriguez R."/>
        </authorList>
    </citation>
    <scope>NUCLEOTIDE SEQUENCE [LARGE SCALE GENOMIC DNA]</scope>
    <source>
        <strain evidence="7 9">SL3</strain>
    </source>
</reference>
<evidence type="ECO:0000313" key="8">
    <source>
        <dbReference type="EMBL" id="NLV05170.1"/>
    </source>
</evidence>
<dbReference type="GO" id="GO:0005886">
    <property type="term" value="C:plasma membrane"/>
    <property type="evidence" value="ECO:0007669"/>
    <property type="project" value="UniProtKB-SubCell"/>
</dbReference>
<dbReference type="CDD" id="cd06581">
    <property type="entry name" value="TM_PBP1_LivM_like"/>
    <property type="match status" value="1"/>
</dbReference>